<comment type="caution">
    <text evidence="2">The sequence shown here is derived from an EMBL/GenBank/DDBJ whole genome shotgun (WGS) entry which is preliminary data.</text>
</comment>
<accession>A0A1C7LPT0</accession>
<organism evidence="2 3">
    <name type="scientific">Grifola frondosa</name>
    <name type="common">Maitake</name>
    <name type="synonym">Polyporus frondosus</name>
    <dbReference type="NCBI Taxonomy" id="5627"/>
    <lineage>
        <taxon>Eukaryota</taxon>
        <taxon>Fungi</taxon>
        <taxon>Dikarya</taxon>
        <taxon>Basidiomycota</taxon>
        <taxon>Agaricomycotina</taxon>
        <taxon>Agaricomycetes</taxon>
        <taxon>Polyporales</taxon>
        <taxon>Grifolaceae</taxon>
        <taxon>Grifola</taxon>
    </lineage>
</organism>
<dbReference type="EMBL" id="LUGG01000032">
    <property type="protein sequence ID" value="OBZ66226.1"/>
    <property type="molecule type" value="Genomic_DNA"/>
</dbReference>
<evidence type="ECO:0000313" key="2">
    <source>
        <dbReference type="EMBL" id="OBZ66226.1"/>
    </source>
</evidence>
<dbReference type="Proteomes" id="UP000092993">
    <property type="component" value="Unassembled WGS sequence"/>
</dbReference>
<gene>
    <name evidence="2" type="ORF">A0H81_13786</name>
</gene>
<sequence>MSDRVSLLAASEGCRTVSPSELAANGMDFETWREGAGLYDGGIPCDEAKTLYHQLCIFKVPKWSTNLPESEDWQNESILLQALKGLPTESEDDPKHKDEYDVRIEARIRIRQSNTRLVANAVVDTLVTFPTPALHIDRFKAAGLSTQTAYHTQWYPGPGDVSPSLIVLPCEYKKTNHASNCNRVIMDFGTAQSQRRALGLEDRVIFGIAGGARRVTVLSSWWNGDKINFIEHERWDLSRPLKFIEFYMFLCNLAAYMRRSIQADLHSYDIEKVAVTVQNNLWRAADPPTRLSSTGSKSNDGALEGELDNPPDFPRDDLEPNELDNWKASRDTWKSERKRAREGASESDGSILSKENRRGTVPKALTIKTRTGDTRQAGLVVYCGCRRQ</sequence>
<feature type="region of interest" description="Disordered" evidence="1">
    <location>
        <begin position="286"/>
        <end position="362"/>
    </location>
</feature>
<dbReference type="OrthoDB" id="3270428at2759"/>
<evidence type="ECO:0000256" key="1">
    <source>
        <dbReference type="SAM" id="MobiDB-lite"/>
    </source>
</evidence>
<reference evidence="2 3" key="1">
    <citation type="submission" date="2016-03" db="EMBL/GenBank/DDBJ databases">
        <title>Whole genome sequencing of Grifola frondosa 9006-11.</title>
        <authorList>
            <person name="Min B."/>
            <person name="Park H."/>
            <person name="Kim J.-G."/>
            <person name="Cho H."/>
            <person name="Oh Y.-L."/>
            <person name="Kong W.-S."/>
            <person name="Choi I.-G."/>
        </authorList>
    </citation>
    <scope>NUCLEOTIDE SEQUENCE [LARGE SCALE GENOMIC DNA]</scope>
    <source>
        <strain evidence="2 3">9006-11</strain>
    </source>
</reference>
<feature type="compositionally biased region" description="Polar residues" evidence="1">
    <location>
        <begin position="290"/>
        <end position="299"/>
    </location>
</feature>
<evidence type="ECO:0000313" key="3">
    <source>
        <dbReference type="Proteomes" id="UP000092993"/>
    </source>
</evidence>
<protein>
    <submittedName>
        <fullName evidence="2">Uncharacterized protein</fullName>
    </submittedName>
</protein>
<proteinExistence type="predicted"/>
<feature type="compositionally biased region" description="Basic and acidic residues" evidence="1">
    <location>
        <begin position="313"/>
        <end position="344"/>
    </location>
</feature>
<keyword evidence="3" id="KW-1185">Reference proteome</keyword>
<dbReference type="AlphaFoldDB" id="A0A1C7LPT0"/>
<name>A0A1C7LPT0_GRIFR</name>